<dbReference type="PANTHER" id="PTHR32523">
    <property type="entry name" value="PHYTOL KINASE 1, CHLOROPLASTIC"/>
    <property type="match status" value="1"/>
</dbReference>
<dbReference type="EMBL" id="JADFTS010000007">
    <property type="protein sequence ID" value="KAF9596502.1"/>
    <property type="molecule type" value="Genomic_DNA"/>
</dbReference>
<evidence type="ECO:0000256" key="6">
    <source>
        <dbReference type="ARBA" id="ARBA00022692"/>
    </source>
</evidence>
<comment type="similarity">
    <text evidence="2">Belongs to the polyprenol kinase family.</text>
</comment>
<evidence type="ECO:0000256" key="4">
    <source>
        <dbReference type="ARBA" id="ARBA00022640"/>
    </source>
</evidence>
<comment type="subcellular location">
    <subcellularLocation>
        <location evidence="1">Plastid</location>
        <location evidence="1">Chloroplast membrane</location>
        <topology evidence="1">Multi-pass membrane protein</topology>
    </subcellularLocation>
</comment>
<evidence type="ECO:0000256" key="2">
    <source>
        <dbReference type="ARBA" id="ARBA00010794"/>
    </source>
</evidence>
<feature type="transmembrane region" description="Helical" evidence="11">
    <location>
        <begin position="199"/>
        <end position="215"/>
    </location>
</feature>
<feature type="transmembrane region" description="Helical" evidence="11">
    <location>
        <begin position="259"/>
        <end position="282"/>
    </location>
</feature>
<accession>A0A835HDS4</accession>
<proteinExistence type="inferred from homology"/>
<dbReference type="InterPro" id="IPR039606">
    <property type="entry name" value="Phytol/farnesol_kinase"/>
</dbReference>
<dbReference type="Proteomes" id="UP000631114">
    <property type="component" value="Unassembled WGS sequence"/>
</dbReference>
<evidence type="ECO:0000256" key="10">
    <source>
        <dbReference type="ARBA" id="ARBA00023136"/>
    </source>
</evidence>
<comment type="caution">
    <text evidence="12">The sequence shown here is derived from an EMBL/GenBank/DDBJ whole genome shotgun (WGS) entry which is preliminary data.</text>
</comment>
<evidence type="ECO:0000256" key="3">
    <source>
        <dbReference type="ARBA" id="ARBA00022528"/>
    </source>
</evidence>
<keyword evidence="5" id="KW-0808">Transferase</keyword>
<name>A0A835HDS4_9MAGN</name>
<reference evidence="12 13" key="1">
    <citation type="submission" date="2020-10" db="EMBL/GenBank/DDBJ databases">
        <title>The Coptis chinensis genome and diversification of protoberbering-type alkaloids.</title>
        <authorList>
            <person name="Wang B."/>
            <person name="Shu S."/>
            <person name="Song C."/>
            <person name="Liu Y."/>
        </authorList>
    </citation>
    <scope>NUCLEOTIDE SEQUENCE [LARGE SCALE GENOMIC DNA]</scope>
    <source>
        <strain evidence="12">HL-2020</strain>
        <tissue evidence="12">Leaf</tissue>
    </source>
</reference>
<keyword evidence="6 11" id="KW-0812">Transmembrane</keyword>
<feature type="transmembrane region" description="Helical" evidence="11">
    <location>
        <begin position="129"/>
        <end position="149"/>
    </location>
</feature>
<protein>
    <submittedName>
        <fullName evidence="12">Uncharacterized protein</fullName>
    </submittedName>
</protein>
<feature type="transmembrane region" description="Helical" evidence="11">
    <location>
        <begin position="96"/>
        <end position="117"/>
    </location>
</feature>
<sequence length="329" mass="35997">MAKLVASLFSSTNPLRSTLTSTNNRIHLKTTLAPPLPHVPSSLTTHHAKTGTPCFSGYIPYKNSLILISQVNSFSFRARRNIKPVSAAMFSDNLVLNDYCVSAAAAATALALLVFWGEVAKRGILDQKLVRKFVHITIGLVFMLFWPLFSYRREAAFLAALTPGVNIIRVLLLGFGVYKDEATVKSMSRYGDHRELLKGPLYYVITISLASVIYWRTSPIAIAAICNLCAGDGVADIVGRRLGRNKLPYNRNKSLEGSIAMATAGFIASVGYMHYFSLFGLVHESWEMLFGFLIVSLASAVVESLPISTDLDDNLTVPLTSLLVGSLIF</sequence>
<feature type="transmembrane region" description="Helical" evidence="11">
    <location>
        <begin position="288"/>
        <end position="305"/>
    </location>
</feature>
<evidence type="ECO:0000256" key="1">
    <source>
        <dbReference type="ARBA" id="ARBA00004508"/>
    </source>
</evidence>
<evidence type="ECO:0000256" key="9">
    <source>
        <dbReference type="ARBA" id="ARBA00022989"/>
    </source>
</evidence>
<dbReference type="GO" id="GO:0016301">
    <property type="term" value="F:kinase activity"/>
    <property type="evidence" value="ECO:0007669"/>
    <property type="project" value="UniProtKB-KW"/>
</dbReference>
<keyword evidence="3" id="KW-0150">Chloroplast</keyword>
<keyword evidence="13" id="KW-1185">Reference proteome</keyword>
<organism evidence="12 13">
    <name type="scientific">Coptis chinensis</name>
    <dbReference type="NCBI Taxonomy" id="261450"/>
    <lineage>
        <taxon>Eukaryota</taxon>
        <taxon>Viridiplantae</taxon>
        <taxon>Streptophyta</taxon>
        <taxon>Embryophyta</taxon>
        <taxon>Tracheophyta</taxon>
        <taxon>Spermatophyta</taxon>
        <taxon>Magnoliopsida</taxon>
        <taxon>Ranunculales</taxon>
        <taxon>Ranunculaceae</taxon>
        <taxon>Coptidoideae</taxon>
        <taxon>Coptis</taxon>
    </lineage>
</organism>
<evidence type="ECO:0000256" key="5">
    <source>
        <dbReference type="ARBA" id="ARBA00022679"/>
    </source>
</evidence>
<evidence type="ECO:0000256" key="11">
    <source>
        <dbReference type="SAM" id="Phobius"/>
    </source>
</evidence>
<feature type="transmembrane region" description="Helical" evidence="11">
    <location>
        <begin position="155"/>
        <end position="178"/>
    </location>
</feature>
<dbReference type="PANTHER" id="PTHR32523:SF7">
    <property type="entry name" value="FARNESOL KINASE, CHLOROPLASTIC"/>
    <property type="match status" value="1"/>
</dbReference>
<evidence type="ECO:0000256" key="8">
    <source>
        <dbReference type="ARBA" id="ARBA00022946"/>
    </source>
</evidence>
<dbReference type="GO" id="GO:0031969">
    <property type="term" value="C:chloroplast membrane"/>
    <property type="evidence" value="ECO:0007669"/>
    <property type="project" value="UniProtKB-SubCell"/>
</dbReference>
<keyword evidence="7" id="KW-0418">Kinase</keyword>
<keyword evidence="9 11" id="KW-1133">Transmembrane helix</keyword>
<dbReference type="OrthoDB" id="5673at2759"/>
<evidence type="ECO:0000313" key="13">
    <source>
        <dbReference type="Proteomes" id="UP000631114"/>
    </source>
</evidence>
<keyword evidence="8" id="KW-0809">Transit peptide</keyword>
<dbReference type="AlphaFoldDB" id="A0A835HDS4"/>
<evidence type="ECO:0000313" key="12">
    <source>
        <dbReference type="EMBL" id="KAF9596502.1"/>
    </source>
</evidence>
<gene>
    <name evidence="12" type="ORF">IFM89_012233</name>
</gene>
<keyword evidence="10 11" id="KW-0472">Membrane</keyword>
<keyword evidence="4" id="KW-0934">Plastid</keyword>
<evidence type="ECO:0000256" key="7">
    <source>
        <dbReference type="ARBA" id="ARBA00022777"/>
    </source>
</evidence>